<name>A0A1S1LI72_MYCCH</name>
<dbReference type="AlphaFoldDB" id="A0A1S1LI72"/>
<gene>
    <name evidence="1" type="ORF">BKG82_27770</name>
</gene>
<proteinExistence type="predicted"/>
<comment type="caution">
    <text evidence="1">The sequence shown here is derived from an EMBL/GenBank/DDBJ whole genome shotgun (WGS) entry which is preliminary data.</text>
</comment>
<sequence length="93" mass="9696">MSADDPTVETSDVTPSDLAGAKAAINDFRARYQRGEISPAEMDRVFAGAPRRRGDPDAAGVLFVDELSATDIGAAQAGLVPEAEGKTVIVEGY</sequence>
<dbReference type="EMBL" id="MLIQ01000042">
    <property type="protein sequence ID" value="OHU47407.1"/>
    <property type="molecule type" value="Genomic_DNA"/>
</dbReference>
<reference evidence="1 2" key="1">
    <citation type="submission" date="2016-10" db="EMBL/GenBank/DDBJ databases">
        <title>Evaluation of Human, Veterinary and Environmental Mycobacterium chelonae Isolates by Core Genome Phylogenomic Analysis, Targeted Gene Comparison, and Anti-microbial Susceptibility Patterns: A Tale of Mistaken Identities.</title>
        <authorList>
            <person name="Fogelson S.B."/>
            <person name="Camus A.C."/>
            <person name="Lorenz W."/>
            <person name="Vasireddy R."/>
            <person name="Vasireddy S."/>
            <person name="Smith T."/>
            <person name="Brown-Elliott B.A."/>
            <person name="Wallace R.J.Jr."/>
            <person name="Hasan N.A."/>
            <person name="Reischl U."/>
            <person name="Sanchez S."/>
        </authorList>
    </citation>
    <scope>NUCLEOTIDE SEQUENCE [LARGE SCALE GENOMIC DNA]</scope>
    <source>
        <strain evidence="1 2">15515</strain>
    </source>
</reference>
<organism evidence="1 2">
    <name type="scientific">Mycobacteroides chelonae</name>
    <name type="common">Mycobacterium chelonae</name>
    <dbReference type="NCBI Taxonomy" id="1774"/>
    <lineage>
        <taxon>Bacteria</taxon>
        <taxon>Bacillati</taxon>
        <taxon>Actinomycetota</taxon>
        <taxon>Actinomycetes</taxon>
        <taxon>Mycobacteriales</taxon>
        <taxon>Mycobacteriaceae</taxon>
        <taxon>Mycobacteroides</taxon>
    </lineage>
</organism>
<dbReference type="RefSeq" id="WP_070948026.1">
    <property type="nucleotide sequence ID" value="NZ_MLIQ01000042.1"/>
</dbReference>
<protein>
    <submittedName>
        <fullName evidence="1">Uncharacterized protein</fullName>
    </submittedName>
</protein>
<evidence type="ECO:0000313" key="1">
    <source>
        <dbReference type="EMBL" id="OHU47407.1"/>
    </source>
</evidence>
<dbReference type="Proteomes" id="UP000180043">
    <property type="component" value="Unassembled WGS sequence"/>
</dbReference>
<accession>A0A1S1LI72</accession>
<evidence type="ECO:0000313" key="2">
    <source>
        <dbReference type="Proteomes" id="UP000180043"/>
    </source>
</evidence>